<sequence length="130" mass="14601">MPVKDTAPENPVEITAAIVSAYVANNPVATSDLARFVASIGDAVVTLRPERPAPRPSEAEIRDSIGPDYLVSFIDGRKYKLLRRHLRAHGLTPEAYRRRFGLPADYPVVCTDYSARRSRISRERWHPEDS</sequence>
<dbReference type="EMBL" id="BPQQ01000040">
    <property type="protein sequence ID" value="GJE01545.1"/>
    <property type="molecule type" value="Genomic_DNA"/>
</dbReference>
<comment type="caution">
    <text evidence="2">The sequence shown here is derived from an EMBL/GenBank/DDBJ whole genome shotgun (WGS) entry which is preliminary data.</text>
</comment>
<proteinExistence type="inferred from homology"/>
<name>A0ABQ4SED6_9HYPH</name>
<dbReference type="InterPro" id="IPR041920">
    <property type="entry name" value="ROS/MUCR_sf"/>
</dbReference>
<evidence type="ECO:0000313" key="2">
    <source>
        <dbReference type="EMBL" id="GJE01545.1"/>
    </source>
</evidence>
<dbReference type="Gene3D" id="1.10.10.1550">
    <property type="entry name" value="ROS/MUCR transcriptional regulator protein"/>
    <property type="match status" value="1"/>
</dbReference>
<reference evidence="2" key="1">
    <citation type="journal article" date="2021" name="Front. Microbiol.">
        <title>Comprehensive Comparative Genomics and Phenotyping of Methylobacterium Species.</title>
        <authorList>
            <person name="Alessa O."/>
            <person name="Ogura Y."/>
            <person name="Fujitani Y."/>
            <person name="Takami H."/>
            <person name="Hayashi T."/>
            <person name="Sahin N."/>
            <person name="Tani A."/>
        </authorList>
    </citation>
    <scope>NUCLEOTIDE SEQUENCE</scope>
    <source>
        <strain evidence="2">DSM 17168</strain>
    </source>
</reference>
<evidence type="ECO:0000256" key="1">
    <source>
        <dbReference type="ARBA" id="ARBA00007031"/>
    </source>
</evidence>
<reference evidence="2" key="2">
    <citation type="submission" date="2021-08" db="EMBL/GenBank/DDBJ databases">
        <authorList>
            <person name="Tani A."/>
            <person name="Ola A."/>
            <person name="Ogura Y."/>
            <person name="Katsura K."/>
            <person name="Hayashi T."/>
        </authorList>
    </citation>
    <scope>NUCLEOTIDE SEQUENCE</scope>
    <source>
        <strain evidence="2">DSM 17168</strain>
    </source>
</reference>
<gene>
    <name evidence="2" type="primary">ros_9</name>
    <name evidence="2" type="ORF">GMJLKIPL_3478</name>
</gene>
<protein>
    <submittedName>
        <fullName evidence="2">Transcriptional regulatory protein ros</fullName>
    </submittedName>
</protein>
<keyword evidence="3" id="KW-1185">Reference proteome</keyword>
<comment type="similarity">
    <text evidence="1">Belongs to the ros/MucR family.</text>
</comment>
<evidence type="ECO:0000313" key="3">
    <source>
        <dbReference type="Proteomes" id="UP001055153"/>
    </source>
</evidence>
<organism evidence="2 3">
    <name type="scientific">Methylobacterium isbiliense</name>
    <dbReference type="NCBI Taxonomy" id="315478"/>
    <lineage>
        <taxon>Bacteria</taxon>
        <taxon>Pseudomonadati</taxon>
        <taxon>Pseudomonadota</taxon>
        <taxon>Alphaproteobacteria</taxon>
        <taxon>Hyphomicrobiales</taxon>
        <taxon>Methylobacteriaceae</taxon>
        <taxon>Methylobacterium</taxon>
    </lineage>
</organism>
<accession>A0ABQ4SED6</accession>
<dbReference type="InterPro" id="IPR008807">
    <property type="entry name" value="ROS_MUCR"/>
</dbReference>
<dbReference type="Pfam" id="PF05443">
    <property type="entry name" value="ROS_MUCR"/>
    <property type="match status" value="1"/>
</dbReference>
<dbReference type="RefSeq" id="WP_238236514.1">
    <property type="nucleotide sequence ID" value="NZ_BPQQ01000040.1"/>
</dbReference>
<dbReference type="Proteomes" id="UP001055153">
    <property type="component" value="Unassembled WGS sequence"/>
</dbReference>